<dbReference type="NCBIfam" id="TIGR02532">
    <property type="entry name" value="IV_pilin_GFxxxE"/>
    <property type="match status" value="1"/>
</dbReference>
<dbReference type="InterPro" id="IPR012902">
    <property type="entry name" value="N_methyl_site"/>
</dbReference>
<feature type="domain" description="General secretion pathway GspH" evidence="12">
    <location>
        <begin position="43"/>
        <end position="155"/>
    </location>
</feature>
<comment type="caution">
    <text evidence="13">The sequence shown here is derived from an EMBL/GenBank/DDBJ whole genome shotgun (WGS) entry which is preliminary data.</text>
</comment>
<comment type="similarity">
    <text evidence="9">Belongs to the GSP H family.</text>
</comment>
<organism evidence="13 14">
    <name type="scientific">Aquipseudomonas alcaligenes (strain ATCC 14909 / DSM 50342 / CCUG 1425 / JCM 20561 / NBRC 14159 / NCIMB 9945 / NCTC 10367 / 1577)</name>
    <name type="common">Pseudomonas alcaligenes</name>
    <dbReference type="NCBI Taxonomy" id="1215092"/>
    <lineage>
        <taxon>Bacteria</taxon>
        <taxon>Pseudomonadati</taxon>
        <taxon>Pseudomonadota</taxon>
        <taxon>Gammaproteobacteria</taxon>
        <taxon>Pseudomonadales</taxon>
        <taxon>Pseudomonadaceae</taxon>
        <taxon>Aquipseudomonas</taxon>
    </lineage>
</organism>
<evidence type="ECO:0000259" key="12">
    <source>
        <dbReference type="Pfam" id="PF12019"/>
    </source>
</evidence>
<evidence type="ECO:0000256" key="11">
    <source>
        <dbReference type="SAM" id="Phobius"/>
    </source>
</evidence>
<dbReference type="Pfam" id="PF12019">
    <property type="entry name" value="GspH"/>
    <property type="match status" value="1"/>
</dbReference>
<evidence type="ECO:0000256" key="10">
    <source>
        <dbReference type="ARBA" id="ARBA00030775"/>
    </source>
</evidence>
<feature type="transmembrane region" description="Helical" evidence="11">
    <location>
        <begin position="12"/>
        <end position="34"/>
    </location>
</feature>
<evidence type="ECO:0000256" key="3">
    <source>
        <dbReference type="ARBA" id="ARBA00022475"/>
    </source>
</evidence>
<keyword evidence="6 11" id="KW-0812">Transmembrane</keyword>
<evidence type="ECO:0000256" key="4">
    <source>
        <dbReference type="ARBA" id="ARBA00022481"/>
    </source>
</evidence>
<keyword evidence="8 11" id="KW-0472">Membrane</keyword>
<evidence type="ECO:0000256" key="7">
    <source>
        <dbReference type="ARBA" id="ARBA00022989"/>
    </source>
</evidence>
<dbReference type="Gene3D" id="3.55.40.10">
    <property type="entry name" value="minor pseudopilin epsh domain"/>
    <property type="match status" value="1"/>
</dbReference>
<evidence type="ECO:0000256" key="1">
    <source>
        <dbReference type="ARBA" id="ARBA00004377"/>
    </source>
</evidence>
<dbReference type="Proteomes" id="UP000016560">
    <property type="component" value="Unassembled WGS sequence"/>
</dbReference>
<evidence type="ECO:0000256" key="8">
    <source>
        <dbReference type="ARBA" id="ARBA00023136"/>
    </source>
</evidence>
<keyword evidence="7 11" id="KW-1133">Transmembrane helix</keyword>
<dbReference type="GO" id="GO:0015627">
    <property type="term" value="C:type II protein secretion system complex"/>
    <property type="evidence" value="ECO:0007669"/>
    <property type="project" value="InterPro"/>
</dbReference>
<keyword evidence="5" id="KW-0997">Cell inner membrane</keyword>
<protein>
    <recommendedName>
        <fullName evidence="2">Type II secretion system protein H</fullName>
    </recommendedName>
    <alternativeName>
        <fullName evidence="10">General secretion pathway protein H</fullName>
    </alternativeName>
</protein>
<proteinExistence type="inferred from homology"/>
<evidence type="ECO:0000256" key="9">
    <source>
        <dbReference type="ARBA" id="ARBA00025772"/>
    </source>
</evidence>
<comment type="subcellular location">
    <subcellularLocation>
        <location evidence="1">Cell inner membrane</location>
        <topology evidence="1">Single-pass membrane protein</topology>
    </subcellularLocation>
</comment>
<dbReference type="GO" id="GO:0015628">
    <property type="term" value="P:protein secretion by the type II secretion system"/>
    <property type="evidence" value="ECO:0007669"/>
    <property type="project" value="InterPro"/>
</dbReference>
<evidence type="ECO:0000256" key="5">
    <source>
        <dbReference type="ARBA" id="ARBA00022519"/>
    </source>
</evidence>
<dbReference type="Pfam" id="PF07963">
    <property type="entry name" value="N_methyl"/>
    <property type="match status" value="1"/>
</dbReference>
<dbReference type="GO" id="GO:0005886">
    <property type="term" value="C:plasma membrane"/>
    <property type="evidence" value="ECO:0007669"/>
    <property type="project" value="UniProtKB-SubCell"/>
</dbReference>
<dbReference type="InterPro" id="IPR022346">
    <property type="entry name" value="T2SS_GspH"/>
</dbReference>
<reference evidence="13" key="1">
    <citation type="submission" date="2024-09" db="EMBL/GenBank/DDBJ databases">
        <title>Whole genome shotgun sequence of Pseudomonas alcaligenes NBRC 14159.</title>
        <authorList>
            <person name="Yoshida I."/>
            <person name="Hosoyama A."/>
            <person name="Tsuchikane K."/>
            <person name="Noguchi M."/>
            <person name="Hirakata S."/>
            <person name="Ando Y."/>
            <person name="Ohji S."/>
            <person name="Yamazoe A."/>
            <person name="Yamazaki S."/>
            <person name="Fujita N."/>
        </authorList>
    </citation>
    <scope>NUCLEOTIDE SEQUENCE</scope>
    <source>
        <strain evidence="13">NBRC 14159</strain>
    </source>
</reference>
<dbReference type="AlphaFoldDB" id="U3BDM1"/>
<dbReference type="eggNOG" id="COG4970">
    <property type="taxonomic scope" value="Bacteria"/>
</dbReference>
<dbReference type="RefSeq" id="WP_021702921.1">
    <property type="nucleotide sequence ID" value="NZ_BATI01000051.1"/>
</dbReference>
<dbReference type="EMBL" id="BATI01000051">
    <property type="protein sequence ID" value="GAD64853.1"/>
    <property type="molecule type" value="Genomic_DNA"/>
</dbReference>
<gene>
    <name evidence="13" type="primary">fimT</name>
    <name evidence="13" type="ORF">PA6_051_00020</name>
</gene>
<name>U3BDM1_AQUA1</name>
<dbReference type="SUPFAM" id="SSF54523">
    <property type="entry name" value="Pili subunits"/>
    <property type="match status" value="1"/>
</dbReference>
<dbReference type="InterPro" id="IPR045584">
    <property type="entry name" value="Pilin-like"/>
</dbReference>
<keyword evidence="4" id="KW-0488">Methylation</keyword>
<evidence type="ECO:0000256" key="2">
    <source>
        <dbReference type="ARBA" id="ARBA00021549"/>
    </source>
</evidence>
<evidence type="ECO:0000313" key="14">
    <source>
        <dbReference type="Proteomes" id="UP000016560"/>
    </source>
</evidence>
<evidence type="ECO:0000256" key="6">
    <source>
        <dbReference type="ARBA" id="ARBA00022692"/>
    </source>
</evidence>
<keyword evidence="3" id="KW-1003">Cell membrane</keyword>
<sequence>MSQQKAFTLVELMVVLAVLAIFAMISAPGLQGILESSRVTSSTNTMLGMLQVARSEAITLRSRTRVCGTTDLQSCTGAPWSNRIMAFRDTNNNGQCDGCSAGAGELIRIANLDGSVSVTGSNVITFAGTGQLTSAVNLTVSNSSKSKSISISRIGQSRSY</sequence>
<dbReference type="OrthoDB" id="5739745at2"/>
<accession>U3BDM1</accession>
<evidence type="ECO:0000313" key="13">
    <source>
        <dbReference type="EMBL" id="GAD64853.1"/>
    </source>
</evidence>
<keyword evidence="14" id="KW-1185">Reference proteome</keyword>